<proteinExistence type="predicted"/>
<keyword evidence="4" id="KW-0472">Membrane</keyword>
<evidence type="ECO:0000313" key="7">
    <source>
        <dbReference type="Proteomes" id="UP001347796"/>
    </source>
</evidence>
<keyword evidence="2" id="KW-0812">Transmembrane</keyword>
<gene>
    <name evidence="6" type="ORF">SNE40_016613</name>
</gene>
<accession>A0AAN8J905</accession>
<evidence type="ECO:0000256" key="1">
    <source>
        <dbReference type="ARBA" id="ARBA00004370"/>
    </source>
</evidence>
<dbReference type="Proteomes" id="UP001347796">
    <property type="component" value="Unassembled WGS sequence"/>
</dbReference>
<comment type="subcellular location">
    <subcellularLocation>
        <location evidence="1">Membrane</location>
    </subcellularLocation>
</comment>
<comment type="caution">
    <text evidence="6">The sequence shown here is derived from an EMBL/GenBank/DDBJ whole genome shotgun (WGS) entry which is preliminary data.</text>
</comment>
<dbReference type="GO" id="GO:0016020">
    <property type="term" value="C:membrane"/>
    <property type="evidence" value="ECO:0007669"/>
    <property type="project" value="UniProtKB-SubCell"/>
</dbReference>
<dbReference type="InterPro" id="IPR028082">
    <property type="entry name" value="Peripla_BP_I"/>
</dbReference>
<sequence>MVNAKTTISIGVLFDVKSLRHHGTLFASLAEVNHRDPTINLRPVIATVDISDSFAVSNAMCDLISQDVIVILGITNVSSLSTIQSYSNTFNVPFISIGSTHNYTLSSPFQMFMRPAYMGAVFDVIELYQYRKALYVYDTDEGLMRLQDVFQYINTRELLVDLDVRRVTELGQLADLIQFSKYDDQLILVMILDISKLDIKEIVQYLNKHIVSGARLHLVTVTLDQLLVNNIQPNEDIELNITGFQLVPPDSKQDTETMTIFPDTFQEELMSSSDALISDCIKLIRMAVEMSEQQEWFPRLWSSFPPTFQRTTAKCSNFVVDKKPYGSLFMEYLARVYFYGKTGTVALDDWFKRRNFLLGVYQYRNGNRALKLGVWSPDLGLKIASQVQDKTYTFIVNASRYSNIVPPLLLYKK</sequence>
<evidence type="ECO:0000256" key="2">
    <source>
        <dbReference type="ARBA" id="ARBA00022692"/>
    </source>
</evidence>
<evidence type="ECO:0000259" key="5">
    <source>
        <dbReference type="Pfam" id="PF01094"/>
    </source>
</evidence>
<dbReference type="Gene3D" id="3.40.50.2300">
    <property type="match status" value="2"/>
</dbReference>
<reference evidence="6 7" key="1">
    <citation type="submission" date="2024-01" db="EMBL/GenBank/DDBJ databases">
        <title>The genome of the rayed Mediterranean limpet Patella caerulea (Linnaeus, 1758).</title>
        <authorList>
            <person name="Anh-Thu Weber A."/>
            <person name="Halstead-Nussloch G."/>
        </authorList>
    </citation>
    <scope>NUCLEOTIDE SEQUENCE [LARGE SCALE GENOMIC DNA]</scope>
    <source>
        <strain evidence="6">AATW-2023a</strain>
        <tissue evidence="6">Whole specimen</tissue>
    </source>
</reference>
<protein>
    <recommendedName>
        <fullName evidence="5">Receptor ligand binding region domain-containing protein</fullName>
    </recommendedName>
</protein>
<organism evidence="6 7">
    <name type="scientific">Patella caerulea</name>
    <name type="common">Rayed Mediterranean limpet</name>
    <dbReference type="NCBI Taxonomy" id="87958"/>
    <lineage>
        <taxon>Eukaryota</taxon>
        <taxon>Metazoa</taxon>
        <taxon>Spiralia</taxon>
        <taxon>Lophotrochozoa</taxon>
        <taxon>Mollusca</taxon>
        <taxon>Gastropoda</taxon>
        <taxon>Patellogastropoda</taxon>
        <taxon>Patelloidea</taxon>
        <taxon>Patellidae</taxon>
        <taxon>Patella</taxon>
    </lineage>
</organism>
<keyword evidence="3" id="KW-1133">Transmembrane helix</keyword>
<dbReference type="AlphaFoldDB" id="A0AAN8J905"/>
<keyword evidence="7" id="KW-1185">Reference proteome</keyword>
<evidence type="ECO:0000256" key="4">
    <source>
        <dbReference type="ARBA" id="ARBA00023136"/>
    </source>
</evidence>
<dbReference type="EMBL" id="JAZGQO010000011">
    <property type="protein sequence ID" value="KAK6173086.1"/>
    <property type="molecule type" value="Genomic_DNA"/>
</dbReference>
<dbReference type="Pfam" id="PF01094">
    <property type="entry name" value="ANF_receptor"/>
    <property type="match status" value="1"/>
</dbReference>
<evidence type="ECO:0000313" key="6">
    <source>
        <dbReference type="EMBL" id="KAK6173086.1"/>
    </source>
</evidence>
<evidence type="ECO:0000256" key="3">
    <source>
        <dbReference type="ARBA" id="ARBA00022989"/>
    </source>
</evidence>
<dbReference type="SUPFAM" id="SSF53822">
    <property type="entry name" value="Periplasmic binding protein-like I"/>
    <property type="match status" value="1"/>
</dbReference>
<name>A0AAN8J905_PATCE</name>
<dbReference type="InterPro" id="IPR001828">
    <property type="entry name" value="ANF_lig-bd_rcpt"/>
</dbReference>
<feature type="domain" description="Receptor ligand binding region" evidence="5">
    <location>
        <begin position="31"/>
        <end position="363"/>
    </location>
</feature>